<dbReference type="Proteomes" id="UP000037688">
    <property type="component" value="Unassembled WGS sequence"/>
</dbReference>
<gene>
    <name evidence="3" type="ORF">AMS66_18380</name>
</gene>
<evidence type="ECO:0000256" key="2">
    <source>
        <dbReference type="ARBA" id="ARBA00023002"/>
    </source>
</evidence>
<protein>
    <submittedName>
        <fullName evidence="3">Oxidoreductase</fullName>
    </submittedName>
</protein>
<dbReference type="RefSeq" id="WP_053782181.1">
    <property type="nucleotide sequence ID" value="NZ_LITU01000065.1"/>
</dbReference>
<dbReference type="InterPro" id="IPR002347">
    <property type="entry name" value="SDR_fam"/>
</dbReference>
<name>A0A0N0C430_9BACL</name>
<keyword evidence="2" id="KW-0560">Oxidoreductase</keyword>
<proteinExistence type="inferred from homology"/>
<accession>A0A0N0C430</accession>
<sequence>MPERTFAGKKVVITGAAGVFGQWIAQAYAAEGASLYLSDIREDALRNTVDKLKQEGVDVHGHVTNLVDEHSINELVQVVEQQWEAPDIVINNAGIYPYRTLMNMTLQHWNETMDLNLAAPFLLTQHFANQMIASEVEGSFINISSGAASTAGVGMGNYSVSKVGIEMLTKTFALELSPYRIRVNAVVPGYAPGSEVSVMTKEHTEHMIKITPLGRTSGPDDSPQAILYLTSDQASFITGSILTVDGGRTAGRLK</sequence>
<dbReference type="CDD" id="cd05233">
    <property type="entry name" value="SDR_c"/>
    <property type="match status" value="1"/>
</dbReference>
<dbReference type="PANTHER" id="PTHR43639:SF1">
    <property type="entry name" value="SHORT-CHAIN DEHYDROGENASE_REDUCTASE FAMILY PROTEIN"/>
    <property type="match status" value="1"/>
</dbReference>
<dbReference type="PROSITE" id="PS00061">
    <property type="entry name" value="ADH_SHORT"/>
    <property type="match status" value="1"/>
</dbReference>
<evidence type="ECO:0000313" key="3">
    <source>
        <dbReference type="EMBL" id="KOY15197.1"/>
    </source>
</evidence>
<dbReference type="GO" id="GO:0016491">
    <property type="term" value="F:oxidoreductase activity"/>
    <property type="evidence" value="ECO:0007669"/>
    <property type="project" value="UniProtKB-KW"/>
</dbReference>
<dbReference type="PANTHER" id="PTHR43639">
    <property type="entry name" value="OXIDOREDUCTASE, SHORT-CHAIN DEHYDROGENASE/REDUCTASE FAMILY (AFU_ORTHOLOGUE AFUA_5G02870)"/>
    <property type="match status" value="1"/>
</dbReference>
<comment type="similarity">
    <text evidence="1">Belongs to the short-chain dehydrogenases/reductases (SDR) family.</text>
</comment>
<dbReference type="PRINTS" id="PR00080">
    <property type="entry name" value="SDRFAMILY"/>
</dbReference>
<organism evidence="3 4">
    <name type="scientific">Paenibacillus xylanivorans</name>
    <dbReference type="NCBI Taxonomy" id="1705561"/>
    <lineage>
        <taxon>Bacteria</taxon>
        <taxon>Bacillati</taxon>
        <taxon>Bacillota</taxon>
        <taxon>Bacilli</taxon>
        <taxon>Bacillales</taxon>
        <taxon>Paenibacillaceae</taxon>
        <taxon>Paenibacillus</taxon>
    </lineage>
</organism>
<evidence type="ECO:0000313" key="4">
    <source>
        <dbReference type="Proteomes" id="UP000037688"/>
    </source>
</evidence>
<evidence type="ECO:0000256" key="1">
    <source>
        <dbReference type="ARBA" id="ARBA00006484"/>
    </source>
</evidence>
<keyword evidence="4" id="KW-1185">Reference proteome</keyword>
<reference evidence="3 4" key="1">
    <citation type="submission" date="2015-08" db="EMBL/GenBank/DDBJ databases">
        <title>Draft genome sequence of cellulolytic and xylanolytic Paenibacillus sp. A59, isolated from a decaying forest soil from Patagonia, Argentina.</title>
        <authorList>
            <person name="Ghio S."/>
            <person name="Caceres A.M."/>
            <person name="Talia P."/>
            <person name="Grasso D."/>
            <person name="Campos E."/>
        </authorList>
    </citation>
    <scope>NUCLEOTIDE SEQUENCE [LARGE SCALE GENOMIC DNA]</scope>
    <source>
        <strain evidence="3 4">A59</strain>
    </source>
</reference>
<dbReference type="AlphaFoldDB" id="A0A0N0C430"/>
<dbReference type="Pfam" id="PF13561">
    <property type="entry name" value="adh_short_C2"/>
    <property type="match status" value="1"/>
</dbReference>
<dbReference type="FunFam" id="3.40.50.720:FF:000084">
    <property type="entry name" value="Short-chain dehydrogenase reductase"/>
    <property type="match status" value="1"/>
</dbReference>
<dbReference type="InterPro" id="IPR020904">
    <property type="entry name" value="Sc_DH/Rdtase_CS"/>
</dbReference>
<dbReference type="Gene3D" id="3.40.50.720">
    <property type="entry name" value="NAD(P)-binding Rossmann-like Domain"/>
    <property type="match status" value="1"/>
</dbReference>
<dbReference type="InterPro" id="IPR036291">
    <property type="entry name" value="NAD(P)-bd_dom_sf"/>
</dbReference>
<dbReference type="EMBL" id="LITU01000065">
    <property type="protein sequence ID" value="KOY15197.1"/>
    <property type="molecule type" value="Genomic_DNA"/>
</dbReference>
<dbReference type="PRINTS" id="PR00081">
    <property type="entry name" value="GDHRDH"/>
</dbReference>
<comment type="caution">
    <text evidence="3">The sequence shown here is derived from an EMBL/GenBank/DDBJ whole genome shotgun (WGS) entry which is preliminary data.</text>
</comment>
<dbReference type="GO" id="GO:0008206">
    <property type="term" value="P:bile acid metabolic process"/>
    <property type="evidence" value="ECO:0007669"/>
    <property type="project" value="UniProtKB-ARBA"/>
</dbReference>
<dbReference type="SUPFAM" id="SSF51735">
    <property type="entry name" value="NAD(P)-binding Rossmann-fold domains"/>
    <property type="match status" value="1"/>
</dbReference>
<dbReference type="PATRIC" id="fig|1705561.3.peg.3791"/>